<dbReference type="AlphaFoldDB" id="A0A3G9JF14"/>
<evidence type="ECO:0000313" key="3">
    <source>
        <dbReference type="Proteomes" id="UP000275368"/>
    </source>
</evidence>
<reference evidence="2 3" key="1">
    <citation type="submission" date="2018-11" db="EMBL/GenBank/DDBJ databases">
        <title>Complete genome sequence of Paenibacillus baekrokdamisoli strain KCTC 33723.</title>
        <authorList>
            <person name="Kang S.W."/>
            <person name="Lee K.C."/>
            <person name="Kim K.K."/>
            <person name="Kim J.S."/>
            <person name="Kim D.S."/>
            <person name="Ko S.H."/>
            <person name="Yang S.H."/>
            <person name="Lee J.S."/>
        </authorList>
    </citation>
    <scope>NUCLEOTIDE SEQUENCE [LARGE SCALE GENOMIC DNA]</scope>
    <source>
        <strain evidence="2 3">KCTC 33723</strain>
    </source>
</reference>
<evidence type="ECO:0000313" key="2">
    <source>
        <dbReference type="EMBL" id="BBH23563.1"/>
    </source>
</evidence>
<sequence length="200" mass="22412">MKRFPQSLVLTILLNAVAPYLIYMALKDKTSGLTALVIATCVPLAEQIFYFAKKRVIDSFGMLMVGTFVLGAGLALMGGSERVVLLRESFVTGAVGTVFLISLWMRRPLIYSLSLRFIPEANAASQELKWKSPYFRRACRLMSAAWGLLLIGEAAVRSYLIYSLSTSTFLMVSNVVFYSFIGVGIIWSVIYRRHVQKQME</sequence>
<feature type="transmembrane region" description="Helical" evidence="1">
    <location>
        <begin position="32"/>
        <end position="52"/>
    </location>
</feature>
<gene>
    <name evidence="2" type="primary">yicC</name>
    <name evidence="2" type="ORF">Back11_49080</name>
</gene>
<keyword evidence="1" id="KW-0812">Transmembrane</keyword>
<keyword evidence="1" id="KW-0472">Membrane</keyword>
<accession>A0A3G9JF14</accession>
<protein>
    <recommendedName>
        <fullName evidence="4">Intracellular septation protein A</fullName>
    </recommendedName>
</protein>
<dbReference type="OrthoDB" id="7062026at2"/>
<dbReference type="Proteomes" id="UP000275368">
    <property type="component" value="Chromosome"/>
</dbReference>
<evidence type="ECO:0000256" key="1">
    <source>
        <dbReference type="SAM" id="Phobius"/>
    </source>
</evidence>
<feature type="transmembrane region" description="Helical" evidence="1">
    <location>
        <begin position="168"/>
        <end position="190"/>
    </location>
</feature>
<evidence type="ECO:0008006" key="4">
    <source>
        <dbReference type="Google" id="ProtNLM"/>
    </source>
</evidence>
<dbReference type="NCBIfam" id="NF041646">
    <property type="entry name" value="VC0807_fam"/>
    <property type="match status" value="1"/>
</dbReference>
<proteinExistence type="predicted"/>
<keyword evidence="1" id="KW-1133">Transmembrane helix</keyword>
<feature type="transmembrane region" description="Helical" evidence="1">
    <location>
        <begin position="59"/>
        <end position="78"/>
    </location>
</feature>
<organism evidence="2 3">
    <name type="scientific">Paenibacillus baekrokdamisoli</name>
    <dbReference type="NCBI Taxonomy" id="1712516"/>
    <lineage>
        <taxon>Bacteria</taxon>
        <taxon>Bacillati</taxon>
        <taxon>Bacillota</taxon>
        <taxon>Bacilli</taxon>
        <taxon>Bacillales</taxon>
        <taxon>Paenibacillaceae</taxon>
        <taxon>Paenibacillus</taxon>
    </lineage>
</organism>
<name>A0A3G9JF14_9BACL</name>
<feature type="transmembrane region" description="Helical" evidence="1">
    <location>
        <begin position="84"/>
        <end position="105"/>
    </location>
</feature>
<dbReference type="EMBL" id="AP019308">
    <property type="protein sequence ID" value="BBH23563.1"/>
    <property type="molecule type" value="Genomic_DNA"/>
</dbReference>
<feature type="transmembrane region" description="Helical" evidence="1">
    <location>
        <begin position="7"/>
        <end position="26"/>
    </location>
</feature>
<dbReference type="RefSeq" id="WP_125663181.1">
    <property type="nucleotide sequence ID" value="NZ_AP019308.1"/>
</dbReference>
<keyword evidence="3" id="KW-1185">Reference proteome</keyword>
<feature type="transmembrane region" description="Helical" evidence="1">
    <location>
        <begin position="141"/>
        <end position="162"/>
    </location>
</feature>
<dbReference type="KEGG" id="pbk:Back11_49080"/>